<feature type="transmembrane region" description="Helical" evidence="1">
    <location>
        <begin position="401"/>
        <end position="421"/>
    </location>
</feature>
<keyword evidence="1" id="KW-1133">Transmembrane helix</keyword>
<evidence type="ECO:0000256" key="1">
    <source>
        <dbReference type="SAM" id="Phobius"/>
    </source>
</evidence>
<dbReference type="PANTHER" id="PTHR38442:SF1">
    <property type="entry name" value="INNER MEMBRANE PROTEIN"/>
    <property type="match status" value="1"/>
</dbReference>
<feature type="transmembrane region" description="Helical" evidence="1">
    <location>
        <begin position="12"/>
        <end position="31"/>
    </location>
</feature>
<dbReference type="InterPro" id="IPR007383">
    <property type="entry name" value="DUF445"/>
</dbReference>
<comment type="caution">
    <text evidence="2">The sequence shown here is derived from an EMBL/GenBank/DDBJ whole genome shotgun (WGS) entry which is preliminary data.</text>
</comment>
<organism evidence="2 3">
    <name type="scientific">Chimaeribacter coloradensis</name>
    <dbReference type="NCBI Taxonomy" id="2060068"/>
    <lineage>
        <taxon>Bacteria</taxon>
        <taxon>Pseudomonadati</taxon>
        <taxon>Pseudomonadota</taxon>
        <taxon>Gammaproteobacteria</taxon>
        <taxon>Enterobacterales</taxon>
        <taxon>Yersiniaceae</taxon>
        <taxon>Chimaeribacter</taxon>
    </lineage>
</organism>
<reference evidence="2 3" key="1">
    <citation type="submission" date="2017-12" db="EMBL/GenBank/DDBJ databases">
        <title>Characterization of six clinical isolates of Enterochimera gen. nov., a novel genus of the Yersiniaciae family and the three species Enterochimera arupensis sp. nov., Enterochimera coloradensis sp. nov, and Enterochimera californica sp. nov.</title>
        <authorList>
            <person name="Rossi A."/>
            <person name="Fisher M."/>
        </authorList>
    </citation>
    <scope>NUCLEOTIDE SEQUENCE [LARGE SCALE GENOMIC DNA]</scope>
    <source>
        <strain evidence="3">2016-Iso4</strain>
    </source>
</reference>
<gene>
    <name evidence="2" type="ORF">CYR32_18205</name>
</gene>
<keyword evidence="1" id="KW-0472">Membrane</keyword>
<dbReference type="RefSeq" id="WP_101826568.1">
    <property type="nucleotide sequence ID" value="NZ_PJZH01000028.1"/>
</dbReference>
<proteinExistence type="predicted"/>
<dbReference type="OrthoDB" id="9769590at2"/>
<keyword evidence="1" id="KW-0812">Transmembrane</keyword>
<dbReference type="Pfam" id="PF04286">
    <property type="entry name" value="DUF445"/>
    <property type="match status" value="1"/>
</dbReference>
<name>A0A2N5DV10_9GAMM</name>
<sequence length="426" mass="48193">MDKEKELKRSKRNALLLLLAAAAVFLITLFLPRNLWVDGIKAVSEAAMVGALADWFAVVALFRRVPLPLIGAHTAVIPRNKVKIADNLALFVQEKFLDANSLVGLIRKYDPATMLADWLTTPANSERMARYLVRVLRGLFEMTDDVRIQRFLQKALFTLIDKIDLTASVSTLLESMTKEGRHQELLDSAVSQLIRTLQQPSTRATLSRQIVRWVKREHPIKEKILPTSWLGEHGADMIADAVGTILDEISADRGHALRIRFDMAVEGFIDRLKHDPSMALKAEEIKNYLKHDETLNTYVKALWGDLREWMRNDLDKPDSLLQQKMRDAGRWLGETLAQDATLRGTLNRQLEQAAGRMAPDFAAFLTKHISDTVKSWDETEMSHQIELNIGKDLQFIRINGTIVGASIGLLLYLFSLLPLVLPRLMS</sequence>
<evidence type="ECO:0000313" key="2">
    <source>
        <dbReference type="EMBL" id="PLR30754.1"/>
    </source>
</evidence>
<keyword evidence="3" id="KW-1185">Reference proteome</keyword>
<dbReference type="GO" id="GO:0005886">
    <property type="term" value="C:plasma membrane"/>
    <property type="evidence" value="ECO:0007669"/>
    <property type="project" value="TreeGrafter"/>
</dbReference>
<evidence type="ECO:0000313" key="3">
    <source>
        <dbReference type="Proteomes" id="UP000234503"/>
    </source>
</evidence>
<dbReference type="EMBL" id="PJZH01000028">
    <property type="protein sequence ID" value="PLR30754.1"/>
    <property type="molecule type" value="Genomic_DNA"/>
</dbReference>
<dbReference type="PANTHER" id="PTHR38442">
    <property type="entry name" value="INNER MEMBRANE PROTEIN-RELATED"/>
    <property type="match status" value="1"/>
</dbReference>
<accession>A0A2N5DV10</accession>
<dbReference type="AlphaFoldDB" id="A0A2N5DV10"/>
<protein>
    <submittedName>
        <fullName evidence="2">DUF445 domain-containing protein</fullName>
    </submittedName>
</protein>
<dbReference type="Proteomes" id="UP000234503">
    <property type="component" value="Unassembled WGS sequence"/>
</dbReference>